<keyword evidence="6 11" id="KW-1133">Transmembrane helix</keyword>
<dbReference type="AlphaFoldDB" id="A0A6N4RDP7"/>
<evidence type="ECO:0000256" key="7">
    <source>
        <dbReference type="ARBA" id="ARBA00023136"/>
    </source>
</evidence>
<sequence length="268" mass="30355">MANAHDHAHAHDHDFHIPPPSIWPPISCVGAGLLAFGIIMMLHMTPVLYGQLTAVAGLGLLIAGAMAWFFALIKESRERGFKQGNVPLVLDLANRYGMIFFIASEVMFFAAFFAAYFYMRMHAPVWPPVGIEFLPIHLPVINTLLLLTSGVTITLAHHGLLHNRRGEATFYTFLTWQLGVIFLFCQMLEYSHAGFSLSSGAYGTIFYMLTGFHGFHVLLGSVMLMFVHRRLSKGDFTRHNHFYFEAAAWYWHFVDVVWIGLFLLIYVL</sequence>
<evidence type="ECO:0000256" key="10">
    <source>
        <dbReference type="RuleBase" id="RU003376"/>
    </source>
</evidence>
<evidence type="ECO:0000259" key="12">
    <source>
        <dbReference type="PROSITE" id="PS50253"/>
    </source>
</evidence>
<accession>A0A6N4RDP7</accession>
<dbReference type="InterPro" id="IPR013833">
    <property type="entry name" value="Cyt_c_oxidase_su3_a-hlx"/>
</dbReference>
<dbReference type="Pfam" id="PF00510">
    <property type="entry name" value="COX3"/>
    <property type="match status" value="1"/>
</dbReference>
<dbReference type="InterPro" id="IPR000298">
    <property type="entry name" value="Cyt_c_oxidase-like_su3"/>
</dbReference>
<dbReference type="InterPro" id="IPR024791">
    <property type="entry name" value="Cyt_c/ubiquinol_Oxase_su3"/>
</dbReference>
<proteinExistence type="inferred from homology"/>
<evidence type="ECO:0000256" key="8">
    <source>
        <dbReference type="ARBA" id="ARBA00031400"/>
    </source>
</evidence>
<comment type="similarity">
    <text evidence="2 10">Belongs to the cytochrome c oxidase subunit 3 family.</text>
</comment>
<dbReference type="GO" id="GO:0005886">
    <property type="term" value="C:plasma membrane"/>
    <property type="evidence" value="ECO:0007669"/>
    <property type="project" value="UniProtKB-SubCell"/>
</dbReference>
<dbReference type="EC" id="7.1.1.9" evidence="3"/>
<feature type="transmembrane region" description="Helical" evidence="11">
    <location>
        <begin position="173"/>
        <end position="193"/>
    </location>
</feature>
<evidence type="ECO:0000256" key="1">
    <source>
        <dbReference type="ARBA" id="ARBA00004141"/>
    </source>
</evidence>
<dbReference type="GO" id="GO:0019646">
    <property type="term" value="P:aerobic electron transport chain"/>
    <property type="evidence" value="ECO:0007669"/>
    <property type="project" value="InterPro"/>
</dbReference>
<evidence type="ECO:0000256" key="11">
    <source>
        <dbReference type="SAM" id="Phobius"/>
    </source>
</evidence>
<dbReference type="InterPro" id="IPR033945">
    <property type="entry name" value="Cyt_c_oxase_su3_dom"/>
</dbReference>
<feature type="transmembrane region" description="Helical" evidence="11">
    <location>
        <begin position="139"/>
        <end position="161"/>
    </location>
</feature>
<feature type="transmembrane region" description="Helical" evidence="11">
    <location>
        <begin position="48"/>
        <end position="73"/>
    </location>
</feature>
<dbReference type="InterPro" id="IPR035973">
    <property type="entry name" value="Cyt_c_oxidase_su3-like_sf"/>
</dbReference>
<dbReference type="PANTHER" id="PTHR11403:SF7">
    <property type="entry name" value="CYTOCHROME C OXIDASE SUBUNIT 3"/>
    <property type="match status" value="1"/>
</dbReference>
<feature type="transmembrane region" description="Helical" evidence="11">
    <location>
        <begin position="205"/>
        <end position="227"/>
    </location>
</feature>
<evidence type="ECO:0000256" key="9">
    <source>
        <dbReference type="ARBA" id="ARBA00031625"/>
    </source>
</evidence>
<dbReference type="GO" id="GO:0004129">
    <property type="term" value="F:cytochrome-c oxidase activity"/>
    <property type="evidence" value="ECO:0007669"/>
    <property type="project" value="UniProtKB-EC"/>
</dbReference>
<evidence type="ECO:0000256" key="2">
    <source>
        <dbReference type="ARBA" id="ARBA00010581"/>
    </source>
</evidence>
<evidence type="ECO:0000256" key="6">
    <source>
        <dbReference type="ARBA" id="ARBA00022989"/>
    </source>
</evidence>
<comment type="caution">
    <text evidence="13">The sequence shown here is derived from an EMBL/GenBank/DDBJ whole genome shotgun (WGS) entry which is preliminary data.</text>
</comment>
<evidence type="ECO:0000313" key="13">
    <source>
        <dbReference type="EMBL" id="TKW61258.1"/>
    </source>
</evidence>
<feature type="transmembrane region" description="Helical" evidence="11">
    <location>
        <begin position="21"/>
        <end position="42"/>
    </location>
</feature>
<evidence type="ECO:0000256" key="3">
    <source>
        <dbReference type="ARBA" id="ARBA00012949"/>
    </source>
</evidence>
<dbReference type="EMBL" id="VAFM01000001">
    <property type="protein sequence ID" value="TKW61258.1"/>
    <property type="molecule type" value="Genomic_DNA"/>
</dbReference>
<keyword evidence="5" id="KW-1278">Translocase</keyword>
<evidence type="ECO:0000256" key="5">
    <source>
        <dbReference type="ARBA" id="ARBA00022967"/>
    </source>
</evidence>
<dbReference type="Gene3D" id="1.10.287.70">
    <property type="match status" value="1"/>
</dbReference>
<feature type="transmembrane region" description="Helical" evidence="11">
    <location>
        <begin position="248"/>
        <end position="267"/>
    </location>
</feature>
<protein>
    <recommendedName>
        <fullName evidence="3">cytochrome-c oxidase</fullName>
        <ecNumber evidence="3">7.1.1.9</ecNumber>
    </recommendedName>
    <alternativeName>
        <fullName evidence="8">Cytochrome aa3 subunit 3</fullName>
    </alternativeName>
    <alternativeName>
        <fullName evidence="9">Cytochrome c oxidase polypeptide III</fullName>
    </alternativeName>
</protein>
<keyword evidence="7 11" id="KW-0472">Membrane</keyword>
<name>A0A6N4RDP7_BLAVI</name>
<dbReference type="Gene3D" id="1.20.120.80">
    <property type="entry name" value="Cytochrome c oxidase, subunit III, four-helix bundle"/>
    <property type="match status" value="1"/>
</dbReference>
<dbReference type="PANTHER" id="PTHR11403">
    <property type="entry name" value="CYTOCHROME C OXIDASE SUBUNIT III"/>
    <property type="match status" value="1"/>
</dbReference>
<evidence type="ECO:0000313" key="14">
    <source>
        <dbReference type="Proteomes" id="UP000320948"/>
    </source>
</evidence>
<keyword evidence="4 10" id="KW-0812">Transmembrane</keyword>
<dbReference type="SUPFAM" id="SSF81452">
    <property type="entry name" value="Cytochrome c oxidase subunit III-like"/>
    <property type="match status" value="1"/>
</dbReference>
<gene>
    <name evidence="13" type="ORF">DI628_01115</name>
</gene>
<organism evidence="13 14">
    <name type="scientific">Blastochloris viridis</name>
    <name type="common">Rhodopseudomonas viridis</name>
    <dbReference type="NCBI Taxonomy" id="1079"/>
    <lineage>
        <taxon>Bacteria</taxon>
        <taxon>Pseudomonadati</taxon>
        <taxon>Pseudomonadota</taxon>
        <taxon>Alphaproteobacteria</taxon>
        <taxon>Hyphomicrobiales</taxon>
        <taxon>Blastochloridaceae</taxon>
        <taxon>Blastochloris</taxon>
    </lineage>
</organism>
<feature type="transmembrane region" description="Helical" evidence="11">
    <location>
        <begin position="98"/>
        <end position="119"/>
    </location>
</feature>
<dbReference type="Proteomes" id="UP000320948">
    <property type="component" value="Unassembled WGS sequence"/>
</dbReference>
<dbReference type="CDD" id="cd01665">
    <property type="entry name" value="Cyt_c_Oxidase_III"/>
    <property type="match status" value="1"/>
</dbReference>
<dbReference type="PROSITE" id="PS50253">
    <property type="entry name" value="COX3"/>
    <property type="match status" value="1"/>
</dbReference>
<reference evidence="13 14" key="1">
    <citation type="journal article" date="2017" name="Nat. Commun.">
        <title>In situ click chemistry generation of cyclooxygenase-2 inhibitors.</title>
        <authorList>
            <person name="Bhardwaj A."/>
            <person name="Kaur J."/>
            <person name="Wuest M."/>
            <person name="Wuest F."/>
        </authorList>
    </citation>
    <scope>NUCLEOTIDE SEQUENCE [LARGE SCALE GENOMIC DNA]</scope>
    <source>
        <strain evidence="13">S2_018_000_R2_106</strain>
    </source>
</reference>
<evidence type="ECO:0000256" key="4">
    <source>
        <dbReference type="ARBA" id="ARBA00022692"/>
    </source>
</evidence>
<comment type="subcellular location">
    <subcellularLocation>
        <location evidence="10">Cell membrane</location>
        <topology evidence="10">Multi-pass membrane protein</topology>
    </subcellularLocation>
    <subcellularLocation>
        <location evidence="1">Membrane</location>
        <topology evidence="1">Multi-pass membrane protein</topology>
    </subcellularLocation>
</comment>
<feature type="domain" description="Heme-copper oxidase subunit III family profile" evidence="12">
    <location>
        <begin position="11"/>
        <end position="268"/>
    </location>
</feature>